<name>A0A7Z0DLT1_9ACTN</name>
<accession>A0A7Z0DLT1</accession>
<dbReference type="EMBL" id="JACBZR010000001">
    <property type="protein sequence ID" value="NYI77607.1"/>
    <property type="molecule type" value="Genomic_DNA"/>
</dbReference>
<dbReference type="PANTHER" id="PTHR37809:SF1">
    <property type="entry name" value="RIBOSOMAL PROTEIN S12 METHYLTHIOTRANSFERASE ACCESSORY FACTOR YCAO"/>
    <property type="match status" value="1"/>
</dbReference>
<dbReference type="Gene3D" id="3.30.160.660">
    <property type="match status" value="1"/>
</dbReference>
<keyword evidence="2" id="KW-0808">Transferase</keyword>
<dbReference type="PANTHER" id="PTHR37809">
    <property type="entry name" value="RIBOSOMAL PROTEIN S12 METHYLTHIOTRANSFERASE ACCESSORY FACTOR YCAO"/>
    <property type="match status" value="1"/>
</dbReference>
<evidence type="ECO:0000313" key="2">
    <source>
        <dbReference type="EMBL" id="NYI77607.1"/>
    </source>
</evidence>
<dbReference type="Proteomes" id="UP000564496">
    <property type="component" value="Unassembled WGS sequence"/>
</dbReference>
<feature type="domain" description="YcaO" evidence="1">
    <location>
        <begin position="64"/>
        <end position="465"/>
    </location>
</feature>
<protein>
    <submittedName>
        <fullName evidence="2">Ribosomal protein S12 methylthiotransferase accessory factor</fullName>
    </submittedName>
</protein>
<comment type="caution">
    <text evidence="2">The sequence shown here is derived from an EMBL/GenBank/DDBJ whole genome shotgun (WGS) entry which is preliminary data.</text>
</comment>
<dbReference type="AlphaFoldDB" id="A0A7Z0DLT1"/>
<keyword evidence="2" id="KW-0689">Ribosomal protein</keyword>
<dbReference type="GO" id="GO:0005840">
    <property type="term" value="C:ribosome"/>
    <property type="evidence" value="ECO:0007669"/>
    <property type="project" value="UniProtKB-KW"/>
</dbReference>
<proteinExistence type="predicted"/>
<organism evidence="2 3">
    <name type="scientific">Nocardioides panzhihuensis</name>
    <dbReference type="NCBI Taxonomy" id="860243"/>
    <lineage>
        <taxon>Bacteria</taxon>
        <taxon>Bacillati</taxon>
        <taxon>Actinomycetota</taxon>
        <taxon>Actinomycetes</taxon>
        <taxon>Propionibacteriales</taxon>
        <taxon>Nocardioidaceae</taxon>
        <taxon>Nocardioides</taxon>
    </lineage>
</organism>
<keyword evidence="2" id="KW-0687">Ribonucleoprotein</keyword>
<evidence type="ECO:0000313" key="3">
    <source>
        <dbReference type="Proteomes" id="UP000564496"/>
    </source>
</evidence>
<dbReference type="InterPro" id="IPR003776">
    <property type="entry name" value="YcaO-like_dom"/>
</dbReference>
<keyword evidence="3" id="KW-1185">Reference proteome</keyword>
<sequence length="467" mass="51651">MTETPTAMPPLDVERLVDRETGLIRRVREVLRPERAPLRYTSLTAEVSDARWLGDWPADRVSLGTTFGDVPGARIAAIAEGVERYCGNFIPERLDPADYRVGTAAELRDQGLRVVDLDDLPRWSSAQLARPDFPYRALDDQVPSLWSRCQEQSPEGEAASATEVWMPHALIGLNWRQRRFTHLDRVFHLNYAGIATGQGAADAHDRGLLEVVERDALEVWWHHGGPAQGIDTGSVPGLSADLEGAPLDVHVVRMPTELAPAMAALVRDRETGVYAAGFSASTDPVRAVRKAVLEAVHTWIYTLGCRDADGWVFQAVRAGLMAPGLYLDHREDRRYLDSAGPDFARVRDLGAHVQVWLDPRVHPLADRFTAPALGSVSIAEVPATDVAEVRRRLHEGGHRIITRDLTTRDVAQTSLRVVRTFVTGLVPNAPAAFRYLGLPRFAEAARHRGWDPIDPDEPLALCPPPHM</sequence>
<dbReference type="RefSeq" id="WP_218860771.1">
    <property type="nucleotide sequence ID" value="NZ_JACBZR010000001.1"/>
</dbReference>
<gene>
    <name evidence="2" type="ORF">BJ988_002255</name>
</gene>
<dbReference type="Gene3D" id="3.30.40.250">
    <property type="match status" value="1"/>
</dbReference>
<dbReference type="GO" id="GO:0016740">
    <property type="term" value="F:transferase activity"/>
    <property type="evidence" value="ECO:0007669"/>
    <property type="project" value="UniProtKB-KW"/>
</dbReference>
<dbReference type="PROSITE" id="PS51664">
    <property type="entry name" value="YCAO"/>
    <property type="match status" value="1"/>
</dbReference>
<dbReference type="Gene3D" id="3.30.1330.230">
    <property type="match status" value="1"/>
</dbReference>
<dbReference type="Pfam" id="PF02624">
    <property type="entry name" value="YcaO"/>
    <property type="match status" value="1"/>
</dbReference>
<reference evidence="2 3" key="1">
    <citation type="submission" date="2020-07" db="EMBL/GenBank/DDBJ databases">
        <title>Sequencing the genomes of 1000 actinobacteria strains.</title>
        <authorList>
            <person name="Klenk H.-P."/>
        </authorList>
    </citation>
    <scope>NUCLEOTIDE SEQUENCE [LARGE SCALE GENOMIC DNA]</scope>
    <source>
        <strain evidence="2 3">DSM 26487</strain>
    </source>
</reference>
<evidence type="ECO:0000259" key="1">
    <source>
        <dbReference type="PROSITE" id="PS51664"/>
    </source>
</evidence>